<name>A0A1G8Y1M8_9GAMM</name>
<dbReference type="PROSITE" id="PS52016">
    <property type="entry name" value="TONB_DEPENDENT_REC_3"/>
    <property type="match status" value="1"/>
</dbReference>
<evidence type="ECO:0000256" key="6">
    <source>
        <dbReference type="ARBA" id="ARBA00023136"/>
    </source>
</evidence>
<protein>
    <submittedName>
        <fullName evidence="13">TonB-dependent Receptor Plug Domain</fullName>
    </submittedName>
</protein>
<dbReference type="OrthoDB" id="9805434at2"/>
<dbReference type="Gene3D" id="2.170.130.10">
    <property type="entry name" value="TonB-dependent receptor, plug domain"/>
    <property type="match status" value="1"/>
</dbReference>
<keyword evidence="10" id="KW-0732">Signal</keyword>
<proteinExistence type="inferred from homology"/>
<evidence type="ECO:0000313" key="14">
    <source>
        <dbReference type="Proteomes" id="UP000199305"/>
    </source>
</evidence>
<evidence type="ECO:0000256" key="8">
    <source>
        <dbReference type="PROSITE-ProRule" id="PRU01360"/>
    </source>
</evidence>
<dbReference type="PANTHER" id="PTHR47234:SF2">
    <property type="entry name" value="TONB-DEPENDENT RECEPTOR"/>
    <property type="match status" value="1"/>
</dbReference>
<evidence type="ECO:0000256" key="5">
    <source>
        <dbReference type="ARBA" id="ARBA00023077"/>
    </source>
</evidence>
<evidence type="ECO:0000256" key="2">
    <source>
        <dbReference type="ARBA" id="ARBA00022448"/>
    </source>
</evidence>
<dbReference type="Proteomes" id="UP000199305">
    <property type="component" value="Unassembled WGS sequence"/>
</dbReference>
<dbReference type="InterPro" id="IPR012910">
    <property type="entry name" value="Plug_dom"/>
</dbReference>
<dbReference type="GO" id="GO:0009279">
    <property type="term" value="C:cell outer membrane"/>
    <property type="evidence" value="ECO:0007669"/>
    <property type="project" value="UniProtKB-SubCell"/>
</dbReference>
<dbReference type="Pfam" id="PF07715">
    <property type="entry name" value="Plug"/>
    <property type="match status" value="1"/>
</dbReference>
<keyword evidence="13" id="KW-0675">Receptor</keyword>
<accession>A0A1G8Y1M8</accession>
<keyword evidence="4 8" id="KW-0812">Transmembrane</keyword>
<dbReference type="AlphaFoldDB" id="A0A1G8Y1M8"/>
<evidence type="ECO:0000256" key="9">
    <source>
        <dbReference type="RuleBase" id="RU003357"/>
    </source>
</evidence>
<gene>
    <name evidence="13" type="ORF">SAMN05216212_1323</name>
</gene>
<comment type="similarity">
    <text evidence="8 9">Belongs to the TonB-dependent receptor family.</text>
</comment>
<evidence type="ECO:0000313" key="13">
    <source>
        <dbReference type="EMBL" id="SDJ96696.1"/>
    </source>
</evidence>
<feature type="chain" id="PRO_5011672836" evidence="10">
    <location>
        <begin position="31"/>
        <end position="909"/>
    </location>
</feature>
<evidence type="ECO:0000256" key="3">
    <source>
        <dbReference type="ARBA" id="ARBA00022452"/>
    </source>
</evidence>
<dbReference type="EMBL" id="FNFH01000002">
    <property type="protein sequence ID" value="SDJ96696.1"/>
    <property type="molecule type" value="Genomic_DNA"/>
</dbReference>
<dbReference type="Pfam" id="PF00593">
    <property type="entry name" value="TonB_dep_Rec_b-barrel"/>
    <property type="match status" value="1"/>
</dbReference>
<sequence>MTRHSNKMTRTPLFVALAAAAAGYGQLALAQGDTPAAKPEIEEVSVTGSRIKRADIEGVGPVTVLSEASIEATGHSSLENLLQSIPAAAGFGGNQTNAYWTSNGWGTPQINLRGLGINRTLVMVNGRRVVNGGTGANSSVDLSMIPMSLISSIEVLKDGASATYGADAVAGVVNLITKKQFDGLEIEGKYGQTALGDGEETVLDLTWGISGDRGNLMVNMSYQDNGPSPLVDRVPCPLTGDSYTECSGSSSTIGGRTTLPAGAVLADGTVLTEPTRINFNQDPNGDGDFYERYDGAKHGFNYNPYFNAVQPIERFSFTTLGNFAISDSASLFTELMFTNRQSMQPASPASLSGIAYSADHPTNPTGTDFVLERRRLLENGARDFYQEVDTWRAVTGIEGDINGNWGYEVAFNWGRNTATDAIANNINMQRVGETLDPSLCGMNGIPCADYLGYGDVTVDVLDYIVFNQEGTGGNEQKSLSANVNGDLFELPAGTVGFAAGMEWREDSGWRKPDSLVQAGYALGNQADPISGSTEAREVYAEMLVPVLAGLPLVQSLDVDLAMRYSDYDLFDGEDTYKAGLNWQVNDMLKVRGTMTTAFRVPNVPELFGGVSEGNLTTVDPCSDYASLDPSSTVYQNCQAAGVPLNYTQLGTTILTDRGGNQDLTPESAETFTLGLVLQPLDGLSLTLDYFDIEIDDAIREVSGSTKLAMCYESANLGHAFCAPDQHTRNPVNGDVNYLSTQKFNTGMESMQGIDFGALYDFDFAGLSHTLDFKASYLKEYETVAFDGDEPFVLAGYIGSGNGGYPHWRTNTSLTTRGNQWSGTYSIRMIGEGDDFNADSGIGSSMPNIFYHNVQFSYAMSEALRMSVGIDNLFDQEAPRVASWTDGNTDTMTYDLAGMRSYLRMTYRFD</sequence>
<feature type="domain" description="TonB-dependent receptor-like beta-barrel" evidence="11">
    <location>
        <begin position="357"/>
        <end position="872"/>
    </location>
</feature>
<feature type="domain" description="TonB-dependent receptor plug" evidence="12">
    <location>
        <begin position="60"/>
        <end position="172"/>
    </location>
</feature>
<dbReference type="InterPro" id="IPR000531">
    <property type="entry name" value="Beta-barrel_TonB"/>
</dbReference>
<dbReference type="SUPFAM" id="SSF56935">
    <property type="entry name" value="Porins"/>
    <property type="match status" value="1"/>
</dbReference>
<dbReference type="InterPro" id="IPR039426">
    <property type="entry name" value="TonB-dep_rcpt-like"/>
</dbReference>
<evidence type="ECO:0000259" key="12">
    <source>
        <dbReference type="Pfam" id="PF07715"/>
    </source>
</evidence>
<evidence type="ECO:0000256" key="10">
    <source>
        <dbReference type="SAM" id="SignalP"/>
    </source>
</evidence>
<reference evidence="14" key="1">
    <citation type="submission" date="2016-10" db="EMBL/GenBank/DDBJ databases">
        <authorList>
            <person name="Varghese N."/>
            <person name="Submissions S."/>
        </authorList>
    </citation>
    <scope>NUCLEOTIDE SEQUENCE [LARGE SCALE GENOMIC DNA]</scope>
    <source>
        <strain evidence="14">CGMCC 1.10658</strain>
    </source>
</reference>
<keyword evidence="6 8" id="KW-0472">Membrane</keyword>
<evidence type="ECO:0000256" key="4">
    <source>
        <dbReference type="ARBA" id="ARBA00022692"/>
    </source>
</evidence>
<evidence type="ECO:0000256" key="7">
    <source>
        <dbReference type="ARBA" id="ARBA00023237"/>
    </source>
</evidence>
<feature type="signal peptide" evidence="10">
    <location>
        <begin position="1"/>
        <end position="30"/>
    </location>
</feature>
<keyword evidence="2 8" id="KW-0813">Transport</keyword>
<dbReference type="PANTHER" id="PTHR47234">
    <property type="match status" value="1"/>
</dbReference>
<dbReference type="STRING" id="658219.SAMN05216212_1323"/>
<evidence type="ECO:0000256" key="1">
    <source>
        <dbReference type="ARBA" id="ARBA00004571"/>
    </source>
</evidence>
<dbReference type="InterPro" id="IPR036942">
    <property type="entry name" value="Beta-barrel_TonB_sf"/>
</dbReference>
<evidence type="ECO:0000259" key="11">
    <source>
        <dbReference type="Pfam" id="PF00593"/>
    </source>
</evidence>
<keyword evidence="5 9" id="KW-0798">TonB box</keyword>
<organism evidence="13 14">
    <name type="scientific">Microbulbifer yueqingensis</name>
    <dbReference type="NCBI Taxonomy" id="658219"/>
    <lineage>
        <taxon>Bacteria</taxon>
        <taxon>Pseudomonadati</taxon>
        <taxon>Pseudomonadota</taxon>
        <taxon>Gammaproteobacteria</taxon>
        <taxon>Cellvibrionales</taxon>
        <taxon>Microbulbiferaceae</taxon>
        <taxon>Microbulbifer</taxon>
    </lineage>
</organism>
<keyword evidence="14" id="KW-1185">Reference proteome</keyword>
<keyword evidence="7 8" id="KW-0998">Cell outer membrane</keyword>
<keyword evidence="3 8" id="KW-1134">Transmembrane beta strand</keyword>
<dbReference type="InterPro" id="IPR037066">
    <property type="entry name" value="Plug_dom_sf"/>
</dbReference>
<comment type="subcellular location">
    <subcellularLocation>
        <location evidence="1 8">Cell outer membrane</location>
        <topology evidence="1 8">Multi-pass membrane protein</topology>
    </subcellularLocation>
</comment>
<dbReference type="Gene3D" id="2.40.170.20">
    <property type="entry name" value="TonB-dependent receptor, beta-barrel domain"/>
    <property type="match status" value="1"/>
</dbReference>